<dbReference type="Pfam" id="PF01094">
    <property type="entry name" value="ANF_receptor"/>
    <property type="match status" value="1"/>
</dbReference>
<sequence length="1273" mass="141886">MEYLCQLDAPRAAGNLNFRLPMANRRLFLFLILMLLSFQTLLTTAHEDPSYKEVQVGVLLDMESWVGKIVYGCITQAISDFYTENPHYRTRIVFTKRDTQGETLRALSAALDLLENSKVKAIIGPESTAQARFLEVLGDKANVPILSFSTTPFSNQNPYFLRIAEDETTQFKGIAAMVESFEAKNVIVICEDTTDGREMAAYMFSAFQEKGIQVKHTSLISTSASKEQVGKDLHKLQTMQTMVFVVHTQPSLTAHLFSRAKELGMMGEGYMWIITSKTTNLLNSMDAEAIKSMQGAVGFRSYFPASRKLHNFASKWREEHYALNPFKEFKEVDSYGIWAYDAVYALATAVEWVKTKEFVSKDLDIVGTSLLDEMLRLNFQSLGGEFRLLNGRTISKAMEVVNVIGKGDRRVGFWMMANGGEFVKEIGKPNSSSNHGLESIIWPGGSETSPKRRMLQTNDKKLRILVPDFATFPNLLQLTVDPITNLSGVSGFCGDVFNAAFNALDYGVGVEIIPLPYKDGMSYDDVIEKISLKEYDAAVGDITITANRSLYVDFTLPFTDLGIGTLVHNSKKSTWIFLDPLSADLWITSACFFLFLGFVIWFIEHRTNEEFQGSARQQFGTTLWFSFSTLVYAHREKLQSNLSRFVVTVWVFVVLVLTSSYTATLSSLLTVQQIGMNQISIGFLGVSPLGGLVFNKLNFGGPKIEKLYSPEAYAKALTSESVDAIINEILYLKTVIAMYPSSDLSLIATASTTNGFGFVFQKDSPLAGEMSTEIAKMRQDGTLKTLEDKWLKRDSGHAVIPKDFSSPSPKILNLYGFRGLFLISGGTMAFSLLVSMVRLFRENLHVKIMMQILSLKLQSNGKKLRILVPDFGTFPNLVQLTIDPRTNESSASGFCWDVFNAAFKAIDYGVGVEIIPYPYKDGRSYNDLIDKVSLMEYDAAIGDITITANRSLYVDFTLPFTDLGIGTLAQNSKKNIWIFLDPLSADLWTISACFFLFLGFVIWFIEHRTNEEFQGSPTQQIGTTLWFAFSTLVYAHREKLQSNLSRFVVTVWVFVVLVLTSSYTATLSSLLTVQQIELNERSIGFQGLSNIGGVVYNNLNLADTKFETLYTPEAYVNALTSGSVDAIVDEILYLKSVLAIYPAADFSLIATASTTNGFGFVFQKGSPMAGEMSIEITKMREEGTLKALEDKWLNRESAVTLKDFSSPSPKILNLYGLRGLFLISGVSMALALLVSTVGPVSKKWNIKNKMKILRCILIRSPEIHADSDVESTV</sequence>
<dbReference type="InterPro" id="IPR001828">
    <property type="entry name" value="ANF_lig-bd_rcpt"/>
</dbReference>
<evidence type="ECO:0000313" key="16">
    <source>
        <dbReference type="Proteomes" id="UP000235145"/>
    </source>
</evidence>
<comment type="subcellular location">
    <subcellularLocation>
        <location evidence="1">Membrane</location>
        <topology evidence="1">Multi-pass membrane protein</topology>
    </subcellularLocation>
</comment>
<dbReference type="SUPFAM" id="SSF53850">
    <property type="entry name" value="Periplasmic binding protein-like II"/>
    <property type="match status" value="2"/>
</dbReference>
<dbReference type="GO" id="GO:0005886">
    <property type="term" value="C:plasma membrane"/>
    <property type="evidence" value="ECO:0000318"/>
    <property type="project" value="GO_Central"/>
</dbReference>
<protein>
    <recommendedName>
        <fullName evidence="14">Ionotropic glutamate receptor C-terminal domain-containing protein</fullName>
    </recommendedName>
</protein>
<dbReference type="SMART" id="SM00079">
    <property type="entry name" value="PBPe"/>
    <property type="match status" value="2"/>
</dbReference>
<dbReference type="Proteomes" id="UP000235145">
    <property type="component" value="Unassembled WGS sequence"/>
</dbReference>
<dbReference type="InterPro" id="IPR015683">
    <property type="entry name" value="Ionotropic_Glu_rcpt"/>
</dbReference>
<dbReference type="GO" id="GO:0038023">
    <property type="term" value="F:signaling receptor activity"/>
    <property type="evidence" value="ECO:0000318"/>
    <property type="project" value="GO_Central"/>
</dbReference>
<evidence type="ECO:0000256" key="1">
    <source>
        <dbReference type="ARBA" id="ARBA00004141"/>
    </source>
</evidence>
<feature type="transmembrane region" description="Helical" evidence="13">
    <location>
        <begin position="815"/>
        <end position="840"/>
    </location>
</feature>
<dbReference type="EMBL" id="NBSK02000009">
    <property type="protein sequence ID" value="KAJ0184449.1"/>
    <property type="molecule type" value="Genomic_DNA"/>
</dbReference>
<dbReference type="Pfam" id="PF00060">
    <property type="entry name" value="Lig_chan"/>
    <property type="match status" value="2"/>
</dbReference>
<evidence type="ECO:0000256" key="13">
    <source>
        <dbReference type="SAM" id="Phobius"/>
    </source>
</evidence>
<proteinExistence type="inferred from homology"/>
<evidence type="ECO:0000313" key="15">
    <source>
        <dbReference type="EMBL" id="KAJ0184449.1"/>
    </source>
</evidence>
<evidence type="ECO:0000259" key="14">
    <source>
        <dbReference type="SMART" id="SM00079"/>
    </source>
</evidence>
<evidence type="ECO:0000256" key="7">
    <source>
        <dbReference type="ARBA" id="ARBA00023065"/>
    </source>
</evidence>
<dbReference type="PANTHER" id="PTHR18966">
    <property type="entry name" value="IONOTROPIC GLUTAMATE RECEPTOR"/>
    <property type="match status" value="1"/>
</dbReference>
<dbReference type="Gene3D" id="3.40.50.2300">
    <property type="match status" value="2"/>
</dbReference>
<comment type="caution">
    <text evidence="15">The sequence shown here is derived from an EMBL/GenBank/DDBJ whole genome shotgun (WGS) entry which is preliminary data.</text>
</comment>
<accession>A0A9R1WQU2</accession>
<keyword evidence="9" id="KW-0675">Receptor</keyword>
<name>A0A9R1WQU2_LACSA</name>
<dbReference type="InterPro" id="IPR028082">
    <property type="entry name" value="Peripla_BP_I"/>
</dbReference>
<keyword evidence="7" id="KW-0406">Ion transport</keyword>
<dbReference type="Gene3D" id="1.10.287.70">
    <property type="match status" value="2"/>
</dbReference>
<comment type="similarity">
    <text evidence="2">Belongs to the glutamate-gated ion channel (TC 1.A.10.1) family.</text>
</comment>
<dbReference type="Gene3D" id="3.40.190.10">
    <property type="entry name" value="Periplasmic binding protein-like II"/>
    <property type="match status" value="3"/>
</dbReference>
<evidence type="ECO:0000256" key="5">
    <source>
        <dbReference type="ARBA" id="ARBA00022729"/>
    </source>
</evidence>
<feature type="transmembrane region" description="Helical" evidence="13">
    <location>
        <begin position="1219"/>
        <end position="1241"/>
    </location>
</feature>
<organism evidence="15 16">
    <name type="scientific">Lactuca sativa</name>
    <name type="common">Garden lettuce</name>
    <dbReference type="NCBI Taxonomy" id="4236"/>
    <lineage>
        <taxon>Eukaryota</taxon>
        <taxon>Viridiplantae</taxon>
        <taxon>Streptophyta</taxon>
        <taxon>Embryophyta</taxon>
        <taxon>Tracheophyta</taxon>
        <taxon>Spermatophyta</taxon>
        <taxon>Magnoliopsida</taxon>
        <taxon>eudicotyledons</taxon>
        <taxon>Gunneridae</taxon>
        <taxon>Pentapetalae</taxon>
        <taxon>asterids</taxon>
        <taxon>campanulids</taxon>
        <taxon>Asterales</taxon>
        <taxon>Asteraceae</taxon>
        <taxon>Cichorioideae</taxon>
        <taxon>Cichorieae</taxon>
        <taxon>Lactucinae</taxon>
        <taxon>Lactuca</taxon>
    </lineage>
</organism>
<keyword evidence="8 13" id="KW-0472">Membrane</keyword>
<dbReference type="GO" id="GO:0015276">
    <property type="term" value="F:ligand-gated monoatomic ion channel activity"/>
    <property type="evidence" value="ECO:0000318"/>
    <property type="project" value="GO_Central"/>
</dbReference>
<dbReference type="InterPro" id="IPR044440">
    <property type="entry name" value="GABAb_receptor_plant_PBP1"/>
</dbReference>
<keyword evidence="3" id="KW-0813">Transport</keyword>
<feature type="transmembrane region" description="Helical" evidence="13">
    <location>
        <begin position="983"/>
        <end position="1005"/>
    </location>
</feature>
<evidence type="ECO:0000256" key="11">
    <source>
        <dbReference type="ARBA" id="ARBA00023286"/>
    </source>
</evidence>
<feature type="domain" description="Ionotropic glutamate receptor C-terminal" evidence="14">
    <location>
        <begin position="865"/>
        <end position="1195"/>
    </location>
</feature>
<dbReference type="CDD" id="cd19990">
    <property type="entry name" value="PBP1_GABAb_receptor_plant"/>
    <property type="match status" value="1"/>
</dbReference>
<keyword evidence="6 13" id="KW-1133">Transmembrane helix</keyword>
<dbReference type="FunFam" id="3.40.50.2300:FF:000188">
    <property type="entry name" value="Glutamate receptor"/>
    <property type="match status" value="1"/>
</dbReference>
<feature type="transmembrane region" description="Helical" evidence="13">
    <location>
        <begin position="1017"/>
        <end position="1035"/>
    </location>
</feature>
<evidence type="ECO:0000256" key="3">
    <source>
        <dbReference type="ARBA" id="ARBA00022448"/>
    </source>
</evidence>
<keyword evidence="11" id="KW-1071">Ligand-gated ion channel</keyword>
<dbReference type="InterPro" id="IPR001320">
    <property type="entry name" value="Iontro_rcpt_C"/>
</dbReference>
<keyword evidence="5" id="KW-0732">Signal</keyword>
<evidence type="ECO:0000256" key="8">
    <source>
        <dbReference type="ARBA" id="ARBA00023136"/>
    </source>
</evidence>
<keyword evidence="12" id="KW-0407">Ion channel</keyword>
<dbReference type="SUPFAM" id="SSF53822">
    <property type="entry name" value="Periplasmic binding protein-like I"/>
    <property type="match status" value="1"/>
</dbReference>
<evidence type="ECO:0000256" key="12">
    <source>
        <dbReference type="ARBA" id="ARBA00023303"/>
    </source>
</evidence>
<evidence type="ECO:0000256" key="6">
    <source>
        <dbReference type="ARBA" id="ARBA00022989"/>
    </source>
</evidence>
<keyword evidence="10" id="KW-0325">Glycoprotein</keyword>
<evidence type="ECO:0000256" key="10">
    <source>
        <dbReference type="ARBA" id="ARBA00023180"/>
    </source>
</evidence>
<dbReference type="FunFam" id="1.10.287.70:FF:000037">
    <property type="entry name" value="Glutamate receptor"/>
    <property type="match status" value="2"/>
</dbReference>
<evidence type="ECO:0000256" key="2">
    <source>
        <dbReference type="ARBA" id="ARBA00008685"/>
    </source>
</evidence>
<dbReference type="AlphaFoldDB" id="A0A9R1WQU2"/>
<feature type="domain" description="Ionotropic glutamate receptor C-terminal" evidence="14">
    <location>
        <begin position="463"/>
        <end position="793"/>
    </location>
</feature>
<keyword evidence="16" id="KW-1185">Reference proteome</keyword>
<dbReference type="InterPro" id="IPR019594">
    <property type="entry name" value="Glu/Gly-bd"/>
</dbReference>
<dbReference type="Pfam" id="PF10613">
    <property type="entry name" value="Lig_chan-Glu_bd"/>
    <property type="match status" value="2"/>
</dbReference>
<feature type="transmembrane region" description="Helical" evidence="13">
    <location>
        <begin position="645"/>
        <end position="669"/>
    </location>
</feature>
<evidence type="ECO:0000256" key="9">
    <source>
        <dbReference type="ARBA" id="ARBA00023170"/>
    </source>
</evidence>
<feature type="transmembrane region" description="Helical" evidence="13">
    <location>
        <begin position="581"/>
        <end position="603"/>
    </location>
</feature>
<reference evidence="15 16" key="1">
    <citation type="journal article" date="2017" name="Nat. Commun.">
        <title>Genome assembly with in vitro proximity ligation data and whole-genome triplication in lettuce.</title>
        <authorList>
            <person name="Reyes-Chin-Wo S."/>
            <person name="Wang Z."/>
            <person name="Yang X."/>
            <person name="Kozik A."/>
            <person name="Arikit S."/>
            <person name="Song C."/>
            <person name="Xia L."/>
            <person name="Froenicke L."/>
            <person name="Lavelle D.O."/>
            <person name="Truco M.J."/>
            <person name="Xia R."/>
            <person name="Zhu S."/>
            <person name="Xu C."/>
            <person name="Xu H."/>
            <person name="Xu X."/>
            <person name="Cox K."/>
            <person name="Korf I."/>
            <person name="Meyers B.C."/>
            <person name="Michelmore R.W."/>
        </authorList>
    </citation>
    <scope>NUCLEOTIDE SEQUENCE [LARGE SCALE GENOMIC DNA]</scope>
    <source>
        <strain evidence="16">cv. Salinas</strain>
        <tissue evidence="15">Seedlings</tissue>
    </source>
</reference>
<gene>
    <name evidence="15" type="ORF">LSAT_V11C900460950</name>
</gene>
<feature type="transmembrane region" description="Helical" evidence="13">
    <location>
        <begin position="1047"/>
        <end position="1065"/>
    </location>
</feature>
<keyword evidence="4 13" id="KW-0812">Transmembrane</keyword>
<feature type="transmembrane region" description="Helical" evidence="13">
    <location>
        <begin position="27"/>
        <end position="45"/>
    </location>
</feature>
<evidence type="ECO:0000256" key="4">
    <source>
        <dbReference type="ARBA" id="ARBA00022692"/>
    </source>
</evidence>